<dbReference type="PROSITE" id="PS51175">
    <property type="entry name" value="CBM6"/>
    <property type="match status" value="1"/>
</dbReference>
<dbReference type="Gene3D" id="2.160.20.10">
    <property type="entry name" value="Single-stranded right-handed beta-helix, Pectin lyase-like"/>
    <property type="match status" value="1"/>
</dbReference>
<accession>A0ABT5DF44</accession>
<dbReference type="SUPFAM" id="SSF49785">
    <property type="entry name" value="Galactose-binding domain-like"/>
    <property type="match status" value="2"/>
</dbReference>
<dbReference type="PROSITE" id="PS50022">
    <property type="entry name" value="FA58C_3"/>
    <property type="match status" value="1"/>
</dbReference>
<dbReference type="Pfam" id="PF07705">
    <property type="entry name" value="CARDB"/>
    <property type="match status" value="2"/>
</dbReference>
<feature type="domain" description="CBM6" evidence="2">
    <location>
        <begin position="229"/>
        <end position="353"/>
    </location>
</feature>
<dbReference type="InterPro" id="IPR011050">
    <property type="entry name" value="Pectin_lyase_fold/virulence"/>
</dbReference>
<name>A0ABT5DF44_9BACT</name>
<dbReference type="InterPro" id="IPR055149">
    <property type="entry name" value="Agl_cat_D2"/>
</dbReference>
<dbReference type="CDD" id="cd14490">
    <property type="entry name" value="CBM6-CBM35-CBM36_like_1"/>
    <property type="match status" value="1"/>
</dbReference>
<dbReference type="InterPro" id="IPR000421">
    <property type="entry name" value="FA58C"/>
</dbReference>
<evidence type="ECO:0000313" key="4">
    <source>
        <dbReference type="Proteomes" id="UP001221838"/>
    </source>
</evidence>
<organism evidence="3 4">
    <name type="scientific">Stigmatella ashevillensis</name>
    <dbReference type="NCBI Taxonomy" id="2995309"/>
    <lineage>
        <taxon>Bacteria</taxon>
        <taxon>Pseudomonadati</taxon>
        <taxon>Myxococcota</taxon>
        <taxon>Myxococcia</taxon>
        <taxon>Myxococcales</taxon>
        <taxon>Cystobacterineae</taxon>
        <taxon>Archangiaceae</taxon>
        <taxon>Stigmatella</taxon>
    </lineage>
</organism>
<comment type="caution">
    <text evidence="3">The sequence shown here is derived from an EMBL/GenBank/DDBJ whole genome shotgun (WGS) entry which is preliminary data.</text>
</comment>
<dbReference type="InterPro" id="IPR005084">
    <property type="entry name" value="CBM6"/>
</dbReference>
<dbReference type="InterPro" id="IPR012334">
    <property type="entry name" value="Pectin_lyas_fold"/>
</dbReference>
<dbReference type="RefSeq" id="WP_272142348.1">
    <property type="nucleotide sequence ID" value="NZ_JAQNDM010000002.1"/>
</dbReference>
<dbReference type="Proteomes" id="UP001221838">
    <property type="component" value="Unassembled WGS sequence"/>
</dbReference>
<sequence length="1134" mass="118283">MGVVTAAVDPNVAQGKSITASSYTQVYYATNANDGSRTTYWEGAPNAYPNTLTVNLGSNHDISSIVLQLNPDSIWATRTQNITVLGHNASTGTFSTLVGAATYTFNPSTGNQVTIPVTATVSEVRLQFASNSGSTGAQVAEFQVLGKPSGGTATYALTVNNGTGSGAYAADTVVNISAATPPSGQVFSAWTGGVAANFGNASAASTTYRTTASATTISATYVPVSSGGTRYEAESATLSGGAAITTNHGGYTGTGFVEGYWALGANTQFNVSAASAGWYDLSLRYSNGFAASNISVYVNGNKLGQSALPTTGNWDTWANKAEVAYLNAGANQVSYKYDSGDGANINLDALALAPTTAQRADLSVSDIQWTSAHTPPQQGEAITFKAVVKNSGTAASPSGVHKVSFRVAGQEVAVSTLPTTTSLAAGASTTLTANSTWSTAFGTYPVTALVDPDNTIAEFSDNNNSFTKSLTVSQSPGPDLVIQSISWTPTTPSAGTAVRFTVNVANQGLDPTTGNSVALRLVIDGSTTLTAATSSFLAAGASAAVTFSGTWTAVNGNHTFVATADPANAINEAVESNNTLSTSQYVGRGANVPWIEYEAENGRTNGTVQGPGRQLGTIAGEASGRKAVVLDATGEYVEWTTVAAANAIVVRNSMPDAAGGGGIQATLSLYVNGSKLTTLNLSSKEAWVYGDDATQYNNPSAGPPRRIYDESNKLLSTTIPAGATVRLQKDSGDTSPYYAIDFVDLELVAAPIAKPAGYVDVTQAGNGWEPAIPNDGKADDNAISQAIWAVQAGKFSGVYLPPGVYDQANKIQVKGVTIQGAGLWHTRLYCASLSEDAGWGQTGFIITGDDSKFRDFAIFGNTDGLRTQGGKAWVNSAFKNTVIENMWIEHVHCGYWVGGPSESTNLRFTNVRIRNTGADGINLCNGNKDSVIENSHARNTGDDAFAIWSATDLYPQPNINNVIRNCTVQLVWRAAAYAVYGGRGNRIENSIAYDVMTYPGLTVSSEFNPYPLESVTIDGLTLVRTGGTYWNGQQFGSIWLRADQNPTNGITIKNVDIVDPTYQGISIQSNGGVFTNVAFENVTINNPTNYGVQILSTARGNASFNNVTVNNAPTAKFINQSGGGFTTSGTGNNW</sequence>
<dbReference type="Pfam" id="PF22815">
    <property type="entry name" value="CatAgl_D1"/>
    <property type="match status" value="1"/>
</dbReference>
<dbReference type="Gene3D" id="2.60.120.260">
    <property type="entry name" value="Galactose-binding domain-like"/>
    <property type="match status" value="3"/>
</dbReference>
<dbReference type="InterPro" id="IPR013783">
    <property type="entry name" value="Ig-like_fold"/>
</dbReference>
<reference evidence="3 4" key="1">
    <citation type="submission" date="2022-11" db="EMBL/GenBank/DDBJ databases">
        <title>Minimal conservation of predation-associated metabolite biosynthetic gene clusters underscores biosynthetic potential of Myxococcota including descriptions for ten novel species: Archangium lansinium sp. nov., Myxococcus landrumus sp. nov., Nannocystis bai.</title>
        <authorList>
            <person name="Ahearne A."/>
            <person name="Stevens C."/>
            <person name="Dowd S."/>
        </authorList>
    </citation>
    <scope>NUCLEOTIDE SEQUENCE [LARGE SCALE GENOMIC DNA]</scope>
    <source>
        <strain evidence="3 4">NCWAL01</strain>
    </source>
</reference>
<gene>
    <name evidence="3" type="ORF">POL68_27640</name>
</gene>
<evidence type="ECO:0000259" key="2">
    <source>
        <dbReference type="PROSITE" id="PS51175"/>
    </source>
</evidence>
<dbReference type="SMART" id="SM00710">
    <property type="entry name" value="PbH1"/>
    <property type="match status" value="9"/>
</dbReference>
<dbReference type="CDD" id="cd04083">
    <property type="entry name" value="CBM35_Lmo2446-like"/>
    <property type="match status" value="1"/>
</dbReference>
<dbReference type="InterPro" id="IPR033801">
    <property type="entry name" value="CBM6-CBM35-CBM36-like_1"/>
</dbReference>
<dbReference type="InterPro" id="IPR006626">
    <property type="entry name" value="PbH1"/>
</dbReference>
<dbReference type="Pfam" id="PF22633">
    <property type="entry name" value="F5_F8_type_C_2"/>
    <property type="match status" value="1"/>
</dbReference>
<proteinExistence type="predicted"/>
<dbReference type="Gene3D" id="2.60.40.10">
    <property type="entry name" value="Immunoglobulins"/>
    <property type="match status" value="2"/>
</dbReference>
<keyword evidence="4" id="KW-1185">Reference proteome</keyword>
<dbReference type="InterPro" id="IPR008979">
    <property type="entry name" value="Galactose-bd-like_sf"/>
</dbReference>
<feature type="domain" description="F5/8 type C" evidence="1">
    <location>
        <begin position="1"/>
        <end position="147"/>
    </location>
</feature>
<dbReference type="SUPFAM" id="SSF51126">
    <property type="entry name" value="Pectin lyase-like"/>
    <property type="match status" value="1"/>
</dbReference>
<evidence type="ECO:0000259" key="1">
    <source>
        <dbReference type="PROSITE" id="PS50022"/>
    </source>
</evidence>
<dbReference type="EMBL" id="JAQNDM010000002">
    <property type="protein sequence ID" value="MDC0712271.1"/>
    <property type="molecule type" value="Genomic_DNA"/>
</dbReference>
<dbReference type="Pfam" id="PF22816">
    <property type="entry name" value="CatAgl_D2"/>
    <property type="match status" value="1"/>
</dbReference>
<dbReference type="Pfam" id="PF16990">
    <property type="entry name" value="CBM_35"/>
    <property type="match status" value="1"/>
</dbReference>
<protein>
    <submittedName>
        <fullName evidence="3">CARDB domain-containing protein</fullName>
    </submittedName>
</protein>
<evidence type="ECO:0000313" key="3">
    <source>
        <dbReference type="EMBL" id="MDC0712271.1"/>
    </source>
</evidence>
<dbReference type="InterPro" id="IPR011635">
    <property type="entry name" value="CARDB"/>
</dbReference>